<dbReference type="Pfam" id="PF18955">
    <property type="entry name" value="DUF5698"/>
    <property type="match status" value="1"/>
</dbReference>
<dbReference type="RefSeq" id="WP_195170686.1">
    <property type="nucleotide sequence ID" value="NZ_CP062983.1"/>
</dbReference>
<evidence type="ECO:0000259" key="8">
    <source>
        <dbReference type="Pfam" id="PF18955"/>
    </source>
</evidence>
<gene>
    <name evidence="9" type="ORF">G4Y79_23495</name>
</gene>
<feature type="transmembrane region" description="Helical" evidence="6">
    <location>
        <begin position="12"/>
        <end position="32"/>
    </location>
</feature>
<evidence type="ECO:0000256" key="4">
    <source>
        <dbReference type="ARBA" id="ARBA00022989"/>
    </source>
</evidence>
<keyword evidence="2" id="KW-1003">Cell membrane</keyword>
<dbReference type="InterPro" id="IPR019264">
    <property type="entry name" value="DUF2179"/>
</dbReference>
<keyword evidence="3 6" id="KW-0812">Transmembrane</keyword>
<evidence type="ECO:0000313" key="10">
    <source>
        <dbReference type="Proteomes" id="UP000594468"/>
    </source>
</evidence>
<dbReference type="AlphaFoldDB" id="A0A7S8IEI5"/>
<dbReference type="EMBL" id="CP062983">
    <property type="protein sequence ID" value="QPC82617.1"/>
    <property type="molecule type" value="Genomic_DNA"/>
</dbReference>
<name>A0A7S8IEI5_9CHLR</name>
<feature type="transmembrane region" description="Helical" evidence="6">
    <location>
        <begin position="39"/>
        <end position="60"/>
    </location>
</feature>
<proteinExistence type="predicted"/>
<keyword evidence="10" id="KW-1185">Reference proteome</keyword>
<dbReference type="InterPro" id="IPR015867">
    <property type="entry name" value="N-reg_PII/ATP_PRibTrfase_C"/>
</dbReference>
<reference evidence="9 10" key="1">
    <citation type="submission" date="2020-02" db="EMBL/GenBank/DDBJ databases">
        <authorList>
            <person name="Zheng R.K."/>
            <person name="Sun C.M."/>
        </authorList>
    </citation>
    <scope>NUCLEOTIDE SEQUENCE [LARGE SCALE GENOMIC DNA]</scope>
    <source>
        <strain evidence="10">rifampicinis</strain>
    </source>
</reference>
<accession>A0A7S8IEI5</accession>
<organism evidence="9 10">
    <name type="scientific">Phototrophicus methaneseepsis</name>
    <dbReference type="NCBI Taxonomy" id="2710758"/>
    <lineage>
        <taxon>Bacteria</taxon>
        <taxon>Bacillati</taxon>
        <taxon>Chloroflexota</taxon>
        <taxon>Candidatus Thermofontia</taxon>
        <taxon>Phototrophicales</taxon>
        <taxon>Phototrophicaceae</taxon>
        <taxon>Phototrophicus</taxon>
    </lineage>
</organism>
<evidence type="ECO:0000256" key="2">
    <source>
        <dbReference type="ARBA" id="ARBA00022475"/>
    </source>
</evidence>
<feature type="domain" description="DUF5698" evidence="8">
    <location>
        <begin position="27"/>
        <end position="84"/>
    </location>
</feature>
<dbReference type="KEGG" id="pmet:G4Y79_23495"/>
<dbReference type="PANTHER" id="PTHR40060:SF1">
    <property type="entry name" value="UPF0316 PROTEIN YEBE"/>
    <property type="match status" value="1"/>
</dbReference>
<evidence type="ECO:0000256" key="6">
    <source>
        <dbReference type="SAM" id="Phobius"/>
    </source>
</evidence>
<dbReference type="Proteomes" id="UP000594468">
    <property type="component" value="Chromosome"/>
</dbReference>
<evidence type="ECO:0000259" key="7">
    <source>
        <dbReference type="Pfam" id="PF10035"/>
    </source>
</evidence>
<keyword evidence="5 6" id="KW-0472">Membrane</keyword>
<dbReference type="InterPro" id="IPR044035">
    <property type="entry name" value="DUF5698"/>
</dbReference>
<protein>
    <submittedName>
        <fullName evidence="9">DUF2179 domain-containing protein</fullName>
    </submittedName>
</protein>
<feature type="domain" description="DUF2179" evidence="7">
    <location>
        <begin position="117"/>
        <end position="165"/>
    </location>
</feature>
<sequence>MLEITPDAIGAALLIFALRVTNYSISTVRLVFIARSQRVQAACMAFFEAFIFVVVMASVITEITDIPRLLAYCLGASVGSYIGMWLESRFITSYSTVTIITREHGPAITAHLRDLGYGVTASHGEGRDGAVTIIRSTINNRETNYLIKEVQQINNQAFIEVEQARALQRGWIPGGPPRRR</sequence>
<dbReference type="CDD" id="cd16381">
    <property type="entry name" value="YitT_C_like_1"/>
    <property type="match status" value="1"/>
</dbReference>
<dbReference type="GO" id="GO:0005886">
    <property type="term" value="C:plasma membrane"/>
    <property type="evidence" value="ECO:0007669"/>
    <property type="project" value="UniProtKB-SubCell"/>
</dbReference>
<dbReference type="PANTHER" id="PTHR40060">
    <property type="entry name" value="UPF0316 PROTEIN YEBE"/>
    <property type="match status" value="1"/>
</dbReference>
<dbReference type="Gene3D" id="3.30.70.120">
    <property type="match status" value="1"/>
</dbReference>
<evidence type="ECO:0000256" key="1">
    <source>
        <dbReference type="ARBA" id="ARBA00004651"/>
    </source>
</evidence>
<evidence type="ECO:0000256" key="5">
    <source>
        <dbReference type="ARBA" id="ARBA00023136"/>
    </source>
</evidence>
<keyword evidence="4 6" id="KW-1133">Transmembrane helix</keyword>
<evidence type="ECO:0000256" key="3">
    <source>
        <dbReference type="ARBA" id="ARBA00022692"/>
    </source>
</evidence>
<comment type="subcellular location">
    <subcellularLocation>
        <location evidence="1">Cell membrane</location>
        <topology evidence="1">Multi-pass membrane protein</topology>
    </subcellularLocation>
</comment>
<evidence type="ECO:0000313" key="9">
    <source>
        <dbReference type="EMBL" id="QPC82617.1"/>
    </source>
</evidence>
<dbReference type="Pfam" id="PF10035">
    <property type="entry name" value="DUF2179"/>
    <property type="match status" value="1"/>
</dbReference>
<dbReference type="InterPro" id="IPR022930">
    <property type="entry name" value="UPF0316"/>
</dbReference>